<evidence type="ECO:0000259" key="7">
    <source>
        <dbReference type="PROSITE" id="PS51352"/>
    </source>
</evidence>
<dbReference type="AlphaFoldDB" id="A0A7W7M3P3"/>
<evidence type="ECO:0000256" key="4">
    <source>
        <dbReference type="ARBA" id="ARBA00023157"/>
    </source>
</evidence>
<keyword evidence="6" id="KW-0732">Signal</keyword>
<dbReference type="GO" id="GO:0030313">
    <property type="term" value="C:cell envelope"/>
    <property type="evidence" value="ECO:0007669"/>
    <property type="project" value="UniProtKB-SubCell"/>
</dbReference>
<feature type="signal peptide" evidence="6">
    <location>
        <begin position="1"/>
        <end position="38"/>
    </location>
</feature>
<gene>
    <name evidence="8" type="ORF">HDA30_001322</name>
</gene>
<feature type="chain" id="PRO_5039547803" evidence="6">
    <location>
        <begin position="39"/>
        <end position="218"/>
    </location>
</feature>
<dbReference type="GO" id="GO:0016491">
    <property type="term" value="F:oxidoreductase activity"/>
    <property type="evidence" value="ECO:0007669"/>
    <property type="project" value="InterPro"/>
</dbReference>
<accession>A0A7W7M3P3</accession>
<evidence type="ECO:0000256" key="5">
    <source>
        <dbReference type="ARBA" id="ARBA00023284"/>
    </source>
</evidence>
<dbReference type="PANTHER" id="PTHR42852:SF6">
    <property type="entry name" value="THIOL:DISULFIDE INTERCHANGE PROTEIN DSBE"/>
    <property type="match status" value="1"/>
</dbReference>
<evidence type="ECO:0000256" key="6">
    <source>
        <dbReference type="SAM" id="SignalP"/>
    </source>
</evidence>
<sequence length="218" mass="23063">MPAQPRPHRGAPLRSAVVPARRRVLAGLGLAAAAPLLAACSGNEDDDLAAQAGNADGKNYIAGDGSVAEYAPDKRSEPVEFEATLFDGETITGESLRGAPALLNFWYAACAPCRVEAPHLVALHDQFEPKGVQFVGVNVRDTATTAQAFERRFEIPYPSIEDVRGEVLLAMTDYVPPQAVPSTLVLDAQGRVAARVLGAAEESTLKALLTSVVDESEQ</sequence>
<dbReference type="PROSITE" id="PS51318">
    <property type="entry name" value="TAT"/>
    <property type="match status" value="1"/>
</dbReference>
<organism evidence="8 9">
    <name type="scientific">Micrococcus cohnii</name>
    <dbReference type="NCBI Taxonomy" id="993416"/>
    <lineage>
        <taxon>Bacteria</taxon>
        <taxon>Bacillati</taxon>
        <taxon>Actinomycetota</taxon>
        <taxon>Actinomycetes</taxon>
        <taxon>Micrococcales</taxon>
        <taxon>Micrococcaceae</taxon>
        <taxon>Micrococcus</taxon>
    </lineage>
</organism>
<protein>
    <submittedName>
        <fullName evidence="8">Peroxiredoxin</fullName>
    </submittedName>
</protein>
<evidence type="ECO:0000313" key="9">
    <source>
        <dbReference type="Proteomes" id="UP000540191"/>
    </source>
</evidence>
<name>A0A7W7M3P3_9MICC</name>
<dbReference type="Proteomes" id="UP000540191">
    <property type="component" value="Unassembled WGS sequence"/>
</dbReference>
<dbReference type="SUPFAM" id="SSF52833">
    <property type="entry name" value="Thioredoxin-like"/>
    <property type="match status" value="1"/>
</dbReference>
<dbReference type="InterPro" id="IPR036249">
    <property type="entry name" value="Thioredoxin-like_sf"/>
</dbReference>
<evidence type="ECO:0000256" key="2">
    <source>
        <dbReference type="ARBA" id="ARBA00022748"/>
    </source>
</evidence>
<dbReference type="PROSITE" id="PS51352">
    <property type="entry name" value="THIOREDOXIN_2"/>
    <property type="match status" value="1"/>
</dbReference>
<dbReference type="CDD" id="cd02966">
    <property type="entry name" value="TlpA_like_family"/>
    <property type="match status" value="1"/>
</dbReference>
<feature type="domain" description="Thioredoxin" evidence="7">
    <location>
        <begin position="65"/>
        <end position="214"/>
    </location>
</feature>
<keyword evidence="9" id="KW-1185">Reference proteome</keyword>
<comment type="subcellular location">
    <subcellularLocation>
        <location evidence="1">Cell envelope</location>
    </subcellularLocation>
</comment>
<dbReference type="Gene3D" id="3.40.30.10">
    <property type="entry name" value="Glutaredoxin"/>
    <property type="match status" value="1"/>
</dbReference>
<keyword evidence="3" id="KW-0812">Transmembrane</keyword>
<dbReference type="InterPro" id="IPR000866">
    <property type="entry name" value="AhpC/TSA"/>
</dbReference>
<dbReference type="InterPro" id="IPR050553">
    <property type="entry name" value="Thioredoxin_ResA/DsbE_sf"/>
</dbReference>
<dbReference type="EMBL" id="JACHNA010000001">
    <property type="protein sequence ID" value="MBB4735814.1"/>
    <property type="molecule type" value="Genomic_DNA"/>
</dbReference>
<evidence type="ECO:0000256" key="1">
    <source>
        <dbReference type="ARBA" id="ARBA00004196"/>
    </source>
</evidence>
<dbReference type="Pfam" id="PF00578">
    <property type="entry name" value="AhpC-TSA"/>
    <property type="match status" value="1"/>
</dbReference>
<dbReference type="RefSeq" id="WP_184241462.1">
    <property type="nucleotide sequence ID" value="NZ_JACHNA010000001.1"/>
</dbReference>
<dbReference type="InterPro" id="IPR013766">
    <property type="entry name" value="Thioredoxin_domain"/>
</dbReference>
<keyword evidence="2" id="KW-0201">Cytochrome c-type biogenesis</keyword>
<reference evidence="8 9" key="1">
    <citation type="submission" date="2020-08" db="EMBL/GenBank/DDBJ databases">
        <title>Sequencing the genomes of 1000 actinobacteria strains.</title>
        <authorList>
            <person name="Klenk H.-P."/>
        </authorList>
    </citation>
    <scope>NUCLEOTIDE SEQUENCE [LARGE SCALE GENOMIC DNA]</scope>
    <source>
        <strain evidence="8 9">DSM 23974</strain>
    </source>
</reference>
<keyword evidence="4" id="KW-1015">Disulfide bond</keyword>
<dbReference type="PANTHER" id="PTHR42852">
    <property type="entry name" value="THIOL:DISULFIDE INTERCHANGE PROTEIN DSBE"/>
    <property type="match status" value="1"/>
</dbReference>
<keyword evidence="5" id="KW-0676">Redox-active center</keyword>
<dbReference type="GO" id="GO:0016209">
    <property type="term" value="F:antioxidant activity"/>
    <property type="evidence" value="ECO:0007669"/>
    <property type="project" value="InterPro"/>
</dbReference>
<evidence type="ECO:0000256" key="3">
    <source>
        <dbReference type="ARBA" id="ARBA00022968"/>
    </source>
</evidence>
<keyword evidence="3" id="KW-0735">Signal-anchor</keyword>
<evidence type="ECO:0000313" key="8">
    <source>
        <dbReference type="EMBL" id="MBB4735814.1"/>
    </source>
</evidence>
<dbReference type="InterPro" id="IPR006311">
    <property type="entry name" value="TAT_signal"/>
</dbReference>
<dbReference type="GO" id="GO:0017004">
    <property type="term" value="P:cytochrome complex assembly"/>
    <property type="evidence" value="ECO:0007669"/>
    <property type="project" value="UniProtKB-KW"/>
</dbReference>
<comment type="caution">
    <text evidence="8">The sequence shown here is derived from an EMBL/GenBank/DDBJ whole genome shotgun (WGS) entry which is preliminary data.</text>
</comment>
<proteinExistence type="predicted"/>